<evidence type="ECO:0008006" key="3">
    <source>
        <dbReference type="Google" id="ProtNLM"/>
    </source>
</evidence>
<accession>A0A437MVT0</accession>
<dbReference type="EMBL" id="SACK01000002">
    <property type="protein sequence ID" value="RVU01772.1"/>
    <property type="molecule type" value="Genomic_DNA"/>
</dbReference>
<dbReference type="OrthoDB" id="789400at2"/>
<proteinExistence type="predicted"/>
<dbReference type="Proteomes" id="UP000282759">
    <property type="component" value="Unassembled WGS sequence"/>
</dbReference>
<organism evidence="1 2">
    <name type="scientific">Mucilaginibacter limnophilus</name>
    <dbReference type="NCBI Taxonomy" id="1932778"/>
    <lineage>
        <taxon>Bacteria</taxon>
        <taxon>Pseudomonadati</taxon>
        <taxon>Bacteroidota</taxon>
        <taxon>Sphingobacteriia</taxon>
        <taxon>Sphingobacteriales</taxon>
        <taxon>Sphingobacteriaceae</taxon>
        <taxon>Mucilaginibacter</taxon>
    </lineage>
</organism>
<dbReference type="InterPro" id="IPR008969">
    <property type="entry name" value="CarboxyPept-like_regulatory"/>
</dbReference>
<sequence>MRLIYFWLLFLLFLIPGETFAQQVRGMVFKQNSSLRLSQTQVANLKTNTKVLTDNLGIFTINATPGDTLLFTKTGYTAVKQVVVNQLDIAVYMPEAKVIQLDEVSVKAQSKQQELSDVMKDYRGKGTFFDGKPPALLFLNSPLTGLYELFGRTPKNAAHFKRFAQKELEQNEINKRYNKEFVKRITGITTDAEAQRFIDTYSPNYEDLKTWNDYDLVKRTKRWYEHYKKGQPPVKGLQ</sequence>
<keyword evidence="2" id="KW-1185">Reference proteome</keyword>
<comment type="caution">
    <text evidence="1">The sequence shown here is derived from an EMBL/GenBank/DDBJ whole genome shotgun (WGS) entry which is preliminary data.</text>
</comment>
<dbReference type="SUPFAM" id="SSF49464">
    <property type="entry name" value="Carboxypeptidase regulatory domain-like"/>
    <property type="match status" value="1"/>
</dbReference>
<evidence type="ECO:0000313" key="1">
    <source>
        <dbReference type="EMBL" id="RVU01772.1"/>
    </source>
</evidence>
<reference evidence="1 2" key="1">
    <citation type="submission" date="2019-01" db="EMBL/GenBank/DDBJ databases">
        <authorList>
            <person name="Chen W.-M."/>
        </authorList>
    </citation>
    <scope>NUCLEOTIDE SEQUENCE [LARGE SCALE GENOMIC DNA]</scope>
    <source>
        <strain evidence="1 2">YBJ-36</strain>
    </source>
</reference>
<dbReference type="RefSeq" id="WP_127704136.1">
    <property type="nucleotide sequence ID" value="NZ_SACK01000002.1"/>
</dbReference>
<dbReference type="AlphaFoldDB" id="A0A437MVT0"/>
<gene>
    <name evidence="1" type="ORF">EOD41_07375</name>
</gene>
<name>A0A437MVT0_9SPHI</name>
<evidence type="ECO:0000313" key="2">
    <source>
        <dbReference type="Proteomes" id="UP000282759"/>
    </source>
</evidence>
<protein>
    <recommendedName>
        <fullName evidence="3">Carboxypeptidase-like regulatory domain-containing protein</fullName>
    </recommendedName>
</protein>